<accession>H5XG35</accession>
<organism evidence="1 2">
    <name type="scientific">Saccharomonospora cyanea NA-134</name>
    <dbReference type="NCBI Taxonomy" id="882082"/>
    <lineage>
        <taxon>Bacteria</taxon>
        <taxon>Bacillati</taxon>
        <taxon>Actinomycetota</taxon>
        <taxon>Actinomycetes</taxon>
        <taxon>Pseudonocardiales</taxon>
        <taxon>Pseudonocardiaceae</taxon>
        <taxon>Saccharomonospora</taxon>
    </lineage>
</organism>
<dbReference type="AlphaFoldDB" id="H5XG35"/>
<evidence type="ECO:0000313" key="2">
    <source>
        <dbReference type="Proteomes" id="UP000002791"/>
    </source>
</evidence>
<dbReference type="STRING" id="882082.SaccyDRAFT_3790"/>
<dbReference type="HOGENOM" id="CLU_2668835_0_0_11"/>
<proteinExistence type="predicted"/>
<reference evidence="1 2" key="1">
    <citation type="submission" date="2011-11" db="EMBL/GenBank/DDBJ databases">
        <title>The Noncontiguous Finished sequence of Saccharomonospora cyanea NA-134.</title>
        <authorList>
            <consortium name="US DOE Joint Genome Institute"/>
            <person name="Lucas S."/>
            <person name="Han J."/>
            <person name="Lapidus A."/>
            <person name="Cheng J.-F."/>
            <person name="Goodwin L."/>
            <person name="Pitluck S."/>
            <person name="Peters L."/>
            <person name="Ovchinnikova G."/>
            <person name="Lu M."/>
            <person name="Detter J.C."/>
            <person name="Han C."/>
            <person name="Tapia R."/>
            <person name="Land M."/>
            <person name="Hauser L."/>
            <person name="Kyrpides N."/>
            <person name="Ivanova N."/>
            <person name="Pagani I."/>
            <person name="Brambilla E.-M."/>
            <person name="Klenk H.-P."/>
            <person name="Woyke T."/>
        </authorList>
    </citation>
    <scope>NUCLEOTIDE SEQUENCE [LARGE SCALE GENOMIC DNA]</scope>
    <source>
        <strain evidence="1 2">NA-134</strain>
    </source>
</reference>
<name>H5XG35_9PSEU</name>
<evidence type="ECO:0000313" key="1">
    <source>
        <dbReference type="EMBL" id="EHR62617.1"/>
    </source>
</evidence>
<keyword evidence="2" id="KW-1185">Reference proteome</keyword>
<dbReference type="EMBL" id="CM001440">
    <property type="protein sequence ID" value="EHR62617.1"/>
    <property type="molecule type" value="Genomic_DNA"/>
</dbReference>
<sequence length="75" mass="8413">MITDVPVDDWLTLDGDPTTPMRALDDTTAVLPRIDDWPRIDPDPPLIDGDWRLIAWSDPATPLLHAVLEGLRQLT</sequence>
<dbReference type="RefSeq" id="WP_005458513.1">
    <property type="nucleotide sequence ID" value="NZ_CM001440.1"/>
</dbReference>
<protein>
    <submittedName>
        <fullName evidence="1">Uncharacterized protein</fullName>
    </submittedName>
</protein>
<gene>
    <name evidence="1" type="ORF">SaccyDRAFT_3790</name>
</gene>
<dbReference type="Proteomes" id="UP000002791">
    <property type="component" value="Chromosome"/>
</dbReference>